<dbReference type="Pfam" id="PF13649">
    <property type="entry name" value="Methyltransf_25"/>
    <property type="match status" value="1"/>
</dbReference>
<keyword evidence="1 4" id="KW-0489">Methyltransferase</keyword>
<gene>
    <name evidence="4" type="ORF">FM101_01515</name>
</gene>
<accession>A0A1R4EZ87</accession>
<dbReference type="InterPro" id="IPR041698">
    <property type="entry name" value="Methyltransf_25"/>
</dbReference>
<dbReference type="Gene3D" id="3.40.50.150">
    <property type="entry name" value="Vaccinia Virus protein VP39"/>
    <property type="match status" value="1"/>
</dbReference>
<evidence type="ECO:0000256" key="1">
    <source>
        <dbReference type="ARBA" id="ARBA00022603"/>
    </source>
</evidence>
<dbReference type="GO" id="GO:0032259">
    <property type="term" value="P:methylation"/>
    <property type="evidence" value="ECO:0007669"/>
    <property type="project" value="UniProtKB-KW"/>
</dbReference>
<evidence type="ECO:0000313" key="4">
    <source>
        <dbReference type="EMBL" id="SJM48979.1"/>
    </source>
</evidence>
<reference evidence="4 5" key="1">
    <citation type="submission" date="2017-02" db="EMBL/GenBank/DDBJ databases">
        <authorList>
            <person name="Peterson S.W."/>
        </authorList>
    </citation>
    <scope>NUCLEOTIDE SEQUENCE [LARGE SCALE GENOMIC DNA]</scope>
    <source>
        <strain evidence="4 5">B Ar 00.02</strain>
    </source>
</reference>
<dbReference type="EMBL" id="FUHW01000007">
    <property type="protein sequence ID" value="SJM48979.1"/>
    <property type="molecule type" value="Genomic_DNA"/>
</dbReference>
<name>A0A1R4EZ87_9MICC</name>
<evidence type="ECO:0000313" key="5">
    <source>
        <dbReference type="Proteomes" id="UP000195913"/>
    </source>
</evidence>
<dbReference type="PANTHER" id="PTHR43861">
    <property type="entry name" value="TRANS-ACONITATE 2-METHYLTRANSFERASE-RELATED"/>
    <property type="match status" value="1"/>
</dbReference>
<dbReference type="AlphaFoldDB" id="A0A1R4EZ87"/>
<dbReference type="Proteomes" id="UP000195913">
    <property type="component" value="Unassembled WGS sequence"/>
</dbReference>
<proteinExistence type="predicted"/>
<dbReference type="CDD" id="cd02440">
    <property type="entry name" value="AdoMet_MTases"/>
    <property type="match status" value="1"/>
</dbReference>
<evidence type="ECO:0000259" key="3">
    <source>
        <dbReference type="Pfam" id="PF13649"/>
    </source>
</evidence>
<protein>
    <submittedName>
        <fullName evidence="4">Phosphatidylethanolamine N-methyltransferase</fullName>
        <ecNumber evidence="4">2.1.1.17</ecNumber>
    </submittedName>
</protein>
<evidence type="ECO:0000256" key="2">
    <source>
        <dbReference type="ARBA" id="ARBA00022679"/>
    </source>
</evidence>
<dbReference type="SUPFAM" id="SSF53335">
    <property type="entry name" value="S-adenosyl-L-methionine-dependent methyltransferases"/>
    <property type="match status" value="1"/>
</dbReference>
<dbReference type="InterPro" id="IPR029063">
    <property type="entry name" value="SAM-dependent_MTases_sf"/>
</dbReference>
<dbReference type="GO" id="GO:0004608">
    <property type="term" value="F:phosphatidylethanolamine N-methyltransferase activity"/>
    <property type="evidence" value="ECO:0007669"/>
    <property type="project" value="UniProtKB-EC"/>
</dbReference>
<dbReference type="EC" id="2.1.1.17" evidence="4"/>
<keyword evidence="2 4" id="KW-0808">Transferase</keyword>
<feature type="domain" description="Methyltransferase" evidence="3">
    <location>
        <begin position="41"/>
        <end position="104"/>
    </location>
</feature>
<dbReference type="PANTHER" id="PTHR43861:SF1">
    <property type="entry name" value="TRANS-ACONITATE 2-METHYLTRANSFERASE"/>
    <property type="match status" value="1"/>
</dbReference>
<dbReference type="RefSeq" id="WP_086994429.1">
    <property type="nucleotide sequence ID" value="NZ_FUHW01000007.1"/>
</dbReference>
<sequence>MPDKYTRFAPFYDALSGEWPVYRAGRVRGIRALQPAPGDQILDIGCGTGLNFASLQAGIGKTGRIVGIDSSAAMLRQARRRVQARGWTNVALIQADAQTMTAAELSSTLRQQGARPHSAKALATYSLSLMPHWHTAFDHVCSTLVPGGTICVVDMQRPLGAARALGWLAEAACRLGGSDITAHPWTAVEEQCTDVVPDQARGGHLQIRAGRIPLRPHGSTGHDPGASGG</sequence>
<organism evidence="4 5">
    <name type="scientific">Arthrobacter rhombi</name>
    <dbReference type="NCBI Taxonomy" id="71253"/>
    <lineage>
        <taxon>Bacteria</taxon>
        <taxon>Bacillati</taxon>
        <taxon>Actinomycetota</taxon>
        <taxon>Actinomycetes</taxon>
        <taxon>Micrococcales</taxon>
        <taxon>Micrococcaceae</taxon>
        <taxon>Arthrobacter</taxon>
    </lineage>
</organism>
<keyword evidence="5" id="KW-1185">Reference proteome</keyword>